<feature type="compositionally biased region" description="Low complexity" evidence="6">
    <location>
        <begin position="1119"/>
        <end position="1141"/>
    </location>
</feature>
<dbReference type="GO" id="GO:0016020">
    <property type="term" value="C:membrane"/>
    <property type="evidence" value="ECO:0007669"/>
    <property type="project" value="UniProtKB-SubCell"/>
</dbReference>
<dbReference type="PROSITE" id="PS50095">
    <property type="entry name" value="PLAT"/>
    <property type="match status" value="1"/>
</dbReference>
<comment type="caution">
    <text evidence="5">Lacks conserved residue(s) required for the propagation of feature annotation.</text>
</comment>
<feature type="transmembrane region" description="Helical" evidence="7">
    <location>
        <begin position="1449"/>
        <end position="1467"/>
    </location>
</feature>
<dbReference type="InterPro" id="IPR001024">
    <property type="entry name" value="PLAT/LH2_dom"/>
</dbReference>
<feature type="transmembrane region" description="Helical" evidence="7">
    <location>
        <begin position="1526"/>
        <end position="1546"/>
    </location>
</feature>
<dbReference type="Proteomes" id="UP000887581">
    <property type="component" value="Unplaced"/>
</dbReference>
<dbReference type="Pfam" id="PF02141">
    <property type="entry name" value="DENN"/>
    <property type="match status" value="1"/>
</dbReference>
<dbReference type="InterPro" id="IPR005112">
    <property type="entry name" value="dDENN_dom"/>
</dbReference>
<keyword evidence="3" id="KW-0677">Repeat</keyword>
<feature type="domain" description="RUN" evidence="10">
    <location>
        <begin position="657"/>
        <end position="978"/>
    </location>
</feature>
<dbReference type="WBParaSite" id="sdigi.contig564.g9018.t1">
    <property type="protein sequence ID" value="sdigi.contig564.g9018.t1"/>
    <property type="gene ID" value="sdigi.contig564.g9018"/>
</dbReference>
<feature type="transmembrane region" description="Helical" evidence="7">
    <location>
        <begin position="1393"/>
        <end position="1413"/>
    </location>
</feature>
<sequence length="1570" mass="178223">MPKGLKFHTQNDVPSPAIHTFANIREDGSRINGCALIYHEEVRDVKLCEQMSQLHTEHVRALTAREKAIERAHVPPGTVSGGTHTLPRGNRKNRAKRTSYYDSGNSRLYMAKCICLISRIPFVSAGERLLTALHSVFTSEVQPPPLPLESYIYWILNEVPLPAPGSTLKICLDHIDIVLQRPGPNELPFFDHAISFQRLMLVAESLCSLAFPFRWQLAYVPILPYSQLKFMEAPVPFVMGLCYEDIISEQVFQGNMCVLDIDTGVLNMPEDVPPLPDRAEFAREVASVLVRYDEQSAVVDGEIVKRQIGVAGKDDWYKKRMSRSFDDETLPNMLEEDSSSRRIISRKDLTPLPFDDVLKQSEVLARVAAIVRRAGVSIPFENIEKELQSNDSYTNSPDMKINNAVREVFINRFAWLLYSYEHFVISGACQDLETYFASRESVANFDKAAFLSDQPSKNLPFLAAFLETQMFTSFIDVKIVSQWETPDENLQIFDSRIQALRTKYGLQMVRTPTYEKSPTSFDSEETITKREEAFDYIVPLPHELPGTSAKVYDGTFPELNEDVLEGSFVRSPLPSPWKQRHRRLRPKLLESIIVDGSASDRQGSYKANTPRQIAHQNWKFVEQLLKETKSKTKRMLVEKMGKEALQLGHSDAIVNGLEENTLVASFCDLLERIWAHGSVKKQGKSSLWAHILHHQEIEKLGILSRGSTRRNSTLTPSVVEIEPEAFNMQEDMKKEKKKLVNVVDEDSVHELVRSIRQRCIDDPHSSGWSLPILRAANFICDKLSSNSSVEYPNCKTSTLTTNLSPDLVVLGRARSPQKASRKGDVLHKTSARDSALDEASCSDSVRTVDFAPYWTTTGNNLEEKMIDSSRKKSNSRTASPDMRQFLSPLPMHIAYDLKNVLRMTDIKTDIGYARAFVRLALERKLLHKHLKTILGNTHLLQQLYKRYAFLRCEDEKEQFLYHVLSLNAAEFNCFTNSFKKTKMQYRVLLVARNSRSVISWPVWIIMTGSLCSTTPIELKQGIFDFTFDYKNLGILSTLRIGHGNVNLSNGASPKWFLDYILVRNEITGQSYRFNCGRWFGKGVDDGSLERLLVAEKEPQINPTELIVEEGCSERIIKASSRSRTPPRSRSPSTSRSEASSRKLSSVHLTEIQQQLGEAVNALVKYFYASSEVRSRGELTQLLCAPGKGFVSVMVVVFLYGRQDSIWSARLFRSHYPWDYIEKVCIWFWDLIHMEDAKKLTREQRCLIFQACRLVRRISSNTLLGKDGKFQLFILISVRVLFGFCSLFPNGTNFYETYAKVEAPRCCQNKQFYGVPDETKFEDAGRNITRLILSALDCSLENLDLEASFVRFPSFLIVGLGQMAATIIILSFASVFDIVAIPPLDSSIPSKIKFFFQIFPLPLLYVLNLISGLGGTQRINLPMFTVLRRFSILMTMVLEYAILGVKASYAVKISVALMILGSIVAAVFDMTFDAWGYGMIMINDISTAANSVYLKQKLNAKAYILDFNALKYIFFFSVYFWKTLGKYGLLYYNALIMILPVIVLAWINQEFEKVGLNRLQGDPGRAAEANL</sequence>
<evidence type="ECO:0000256" key="4">
    <source>
        <dbReference type="ARBA" id="ARBA00023136"/>
    </source>
</evidence>
<feature type="transmembrane region" description="Helical" evidence="7">
    <location>
        <begin position="1354"/>
        <end position="1381"/>
    </location>
</feature>
<proteinExistence type="inferred from homology"/>
<dbReference type="GO" id="GO:0005085">
    <property type="term" value="F:guanyl-nucleotide exchange factor activity"/>
    <property type="evidence" value="ECO:0007669"/>
    <property type="project" value="InterPro"/>
</dbReference>
<evidence type="ECO:0000259" key="8">
    <source>
        <dbReference type="PROSITE" id="PS50095"/>
    </source>
</evidence>
<dbReference type="InterPro" id="IPR047278">
    <property type="entry name" value="DEN5A/B"/>
</dbReference>
<reference evidence="12" key="1">
    <citation type="submission" date="2022-11" db="UniProtKB">
        <authorList>
            <consortium name="WormBaseParasite"/>
        </authorList>
    </citation>
    <scope>IDENTIFICATION</scope>
</reference>
<evidence type="ECO:0000256" key="1">
    <source>
        <dbReference type="ARBA" id="ARBA00004370"/>
    </source>
</evidence>
<dbReference type="SMART" id="SM00799">
    <property type="entry name" value="DENN"/>
    <property type="match status" value="1"/>
</dbReference>
<dbReference type="PANTHER" id="PTHR46070:SF1">
    <property type="entry name" value="PINSTRIPE, ISOFORM A"/>
    <property type="match status" value="1"/>
</dbReference>
<accession>A0A915Q4A2</accession>
<dbReference type="Gene3D" id="3.40.50.11500">
    <property type="match status" value="1"/>
</dbReference>
<dbReference type="InterPro" id="IPR037516">
    <property type="entry name" value="Tripartite_DENN"/>
</dbReference>
<evidence type="ECO:0000256" key="6">
    <source>
        <dbReference type="SAM" id="MobiDB-lite"/>
    </source>
</evidence>
<dbReference type="PANTHER" id="PTHR46070">
    <property type="entry name" value="PINSTRIPE, ISOFORM A"/>
    <property type="match status" value="1"/>
</dbReference>
<dbReference type="InterPro" id="IPR037213">
    <property type="entry name" value="Run_dom_sf"/>
</dbReference>
<feature type="transmembrane region" description="Helical" evidence="7">
    <location>
        <begin position="1425"/>
        <end position="1442"/>
    </location>
</feature>
<dbReference type="InterPro" id="IPR004012">
    <property type="entry name" value="Run_dom"/>
</dbReference>
<evidence type="ECO:0000256" key="7">
    <source>
        <dbReference type="SAM" id="Phobius"/>
    </source>
</evidence>
<dbReference type="Pfam" id="PF03455">
    <property type="entry name" value="dDENN"/>
    <property type="match status" value="1"/>
</dbReference>
<evidence type="ECO:0000259" key="9">
    <source>
        <dbReference type="PROSITE" id="PS50211"/>
    </source>
</evidence>
<dbReference type="Pfam" id="PF01477">
    <property type="entry name" value="PLAT"/>
    <property type="match status" value="1"/>
</dbReference>
<keyword evidence="7" id="KW-1133">Transmembrane helix</keyword>
<dbReference type="InterPro" id="IPR036392">
    <property type="entry name" value="PLAT/LH2_dom_sf"/>
</dbReference>
<name>A0A915Q4A2_9BILA</name>
<evidence type="ECO:0000256" key="3">
    <source>
        <dbReference type="ARBA" id="ARBA00022737"/>
    </source>
</evidence>
<evidence type="ECO:0000259" key="10">
    <source>
        <dbReference type="PROSITE" id="PS50826"/>
    </source>
</evidence>
<dbReference type="Gene3D" id="2.60.60.20">
    <property type="entry name" value="PLAT/LH2 domain"/>
    <property type="match status" value="1"/>
</dbReference>
<organism evidence="11 12">
    <name type="scientific">Setaria digitata</name>
    <dbReference type="NCBI Taxonomy" id="48799"/>
    <lineage>
        <taxon>Eukaryota</taxon>
        <taxon>Metazoa</taxon>
        <taxon>Ecdysozoa</taxon>
        <taxon>Nematoda</taxon>
        <taxon>Chromadorea</taxon>
        <taxon>Rhabditida</taxon>
        <taxon>Spirurina</taxon>
        <taxon>Spiruromorpha</taxon>
        <taxon>Filarioidea</taxon>
        <taxon>Setariidae</taxon>
        <taxon>Setaria</taxon>
    </lineage>
</organism>
<dbReference type="SMART" id="SM00801">
    <property type="entry name" value="dDENN"/>
    <property type="match status" value="1"/>
</dbReference>
<evidence type="ECO:0000313" key="11">
    <source>
        <dbReference type="Proteomes" id="UP000887581"/>
    </source>
</evidence>
<dbReference type="InterPro" id="IPR001194">
    <property type="entry name" value="cDENN_dom"/>
</dbReference>
<dbReference type="PROSITE" id="PS50826">
    <property type="entry name" value="RUN"/>
    <property type="match status" value="1"/>
</dbReference>
<evidence type="ECO:0000256" key="5">
    <source>
        <dbReference type="PROSITE-ProRule" id="PRU00152"/>
    </source>
</evidence>
<feature type="domain" description="UDENN" evidence="9">
    <location>
        <begin position="1"/>
        <end position="485"/>
    </location>
</feature>
<comment type="subcellular location">
    <subcellularLocation>
        <location evidence="1">Membrane</location>
    </subcellularLocation>
</comment>
<dbReference type="SMART" id="SM00593">
    <property type="entry name" value="RUN"/>
    <property type="match status" value="1"/>
</dbReference>
<keyword evidence="4 7" id="KW-0472">Membrane</keyword>
<dbReference type="Gene3D" id="1.20.58.900">
    <property type="match status" value="2"/>
</dbReference>
<feature type="domain" description="PLAT" evidence="8">
    <location>
        <begin position="983"/>
        <end position="1093"/>
    </location>
</feature>
<evidence type="ECO:0000256" key="2">
    <source>
        <dbReference type="ARBA" id="ARBA00006664"/>
    </source>
</evidence>
<keyword evidence="11" id="KW-1185">Reference proteome</keyword>
<feature type="transmembrane region" description="Helical" evidence="7">
    <location>
        <begin position="1502"/>
        <end position="1520"/>
    </location>
</feature>
<comment type="similarity">
    <text evidence="2">Belongs to the RAB6IP1 family.</text>
</comment>
<evidence type="ECO:0000313" key="12">
    <source>
        <dbReference type="WBParaSite" id="sdigi.contig564.g9018.t1"/>
    </source>
</evidence>
<dbReference type="PROSITE" id="PS50211">
    <property type="entry name" value="DENN"/>
    <property type="match status" value="1"/>
</dbReference>
<feature type="region of interest" description="Disordered" evidence="6">
    <location>
        <begin position="74"/>
        <end position="98"/>
    </location>
</feature>
<dbReference type="GO" id="GO:0031267">
    <property type="term" value="F:small GTPase binding"/>
    <property type="evidence" value="ECO:0007669"/>
    <property type="project" value="InterPro"/>
</dbReference>
<dbReference type="SUPFAM" id="SSF49723">
    <property type="entry name" value="Lipase/lipooxygenase domain (PLAT/LH2 domain)"/>
    <property type="match status" value="1"/>
</dbReference>
<dbReference type="InterPro" id="IPR043153">
    <property type="entry name" value="DENN_C"/>
</dbReference>
<dbReference type="Pfam" id="PF02759">
    <property type="entry name" value="RUN"/>
    <property type="match status" value="1"/>
</dbReference>
<dbReference type="SUPFAM" id="SSF140741">
    <property type="entry name" value="RUN domain-like"/>
    <property type="match status" value="2"/>
</dbReference>
<protein>
    <submittedName>
        <fullName evidence="12">Uncharacterized protein</fullName>
    </submittedName>
</protein>
<feature type="region of interest" description="Disordered" evidence="6">
    <location>
        <begin position="1117"/>
        <end position="1141"/>
    </location>
</feature>
<keyword evidence="7" id="KW-0812">Transmembrane</keyword>